<organism evidence="2 3">
    <name type="scientific">Cecembia rubra</name>
    <dbReference type="NCBI Taxonomy" id="1485585"/>
    <lineage>
        <taxon>Bacteria</taxon>
        <taxon>Pseudomonadati</taxon>
        <taxon>Bacteroidota</taxon>
        <taxon>Cytophagia</taxon>
        <taxon>Cytophagales</taxon>
        <taxon>Cyclobacteriaceae</taxon>
        <taxon>Cecembia</taxon>
    </lineage>
</organism>
<dbReference type="Proteomes" id="UP000240708">
    <property type="component" value="Unassembled WGS sequence"/>
</dbReference>
<evidence type="ECO:0000313" key="3">
    <source>
        <dbReference type="Proteomes" id="UP000240708"/>
    </source>
</evidence>
<name>A0A2P8E4T8_9BACT</name>
<accession>A0A2P8E4T8</accession>
<keyword evidence="1" id="KW-0472">Membrane</keyword>
<gene>
    <name evidence="2" type="ORF">CLV48_105229</name>
</gene>
<sequence length="384" mass="44557">MGRNQIRKIVLLTYMKVKKDYKHFYSSEIFILTVSGLFILFMQSCGTKDHAITQIAFNTIEIPKDFLFGDSQGLPIEIIDTINLEAKGNPPLTTVHDLAFLQDFFLLLDRRQGLLKFDNKASFLGKIGEMGEGPDEYTMPYAIHLDEKENVVLVADWEKRIVISYDFEGNFISSSQRLPGHPISFYKEDDTVLAVQETLNGTKEKPRQVLISSIEPKTLEVENRERPLYGYHSDYTIIHPIPRILSRVNNATLFYMPIIRGEMSSHRDRDTIFRKQEGRLTPEYLLHFIGFDNTLQLGISQVVMSDKIAFVRVVYDHRSYFVVIDLENNRPLIHLRQLFDQEMTDEMIPNPLDGDVFYSILRDHDSFPEINPQIIIYRLPSIEN</sequence>
<evidence type="ECO:0000256" key="1">
    <source>
        <dbReference type="SAM" id="Phobius"/>
    </source>
</evidence>
<dbReference type="SUPFAM" id="SSF63825">
    <property type="entry name" value="YWTD domain"/>
    <property type="match status" value="1"/>
</dbReference>
<dbReference type="Pfam" id="PF17170">
    <property type="entry name" value="DUF5128"/>
    <property type="match status" value="1"/>
</dbReference>
<dbReference type="AlphaFoldDB" id="A0A2P8E4T8"/>
<feature type="transmembrane region" description="Helical" evidence="1">
    <location>
        <begin position="21"/>
        <end position="42"/>
    </location>
</feature>
<keyword evidence="1" id="KW-0812">Transmembrane</keyword>
<keyword evidence="3" id="KW-1185">Reference proteome</keyword>
<comment type="caution">
    <text evidence="2">The sequence shown here is derived from an EMBL/GenBank/DDBJ whole genome shotgun (WGS) entry which is preliminary data.</text>
</comment>
<dbReference type="InterPro" id="IPR011042">
    <property type="entry name" value="6-blade_b-propeller_TolB-like"/>
</dbReference>
<proteinExistence type="predicted"/>
<keyword evidence="1" id="KW-1133">Transmembrane helix</keyword>
<dbReference type="EMBL" id="PYGF01000005">
    <property type="protein sequence ID" value="PSL04485.1"/>
    <property type="molecule type" value="Genomic_DNA"/>
</dbReference>
<dbReference type="Gene3D" id="2.120.10.30">
    <property type="entry name" value="TolB, C-terminal domain"/>
    <property type="match status" value="1"/>
</dbReference>
<reference evidence="2 3" key="1">
    <citation type="submission" date="2018-03" db="EMBL/GenBank/DDBJ databases">
        <title>Genomic Encyclopedia of Archaeal and Bacterial Type Strains, Phase II (KMG-II): from individual species to whole genera.</title>
        <authorList>
            <person name="Goeker M."/>
        </authorList>
    </citation>
    <scope>NUCLEOTIDE SEQUENCE [LARGE SCALE GENOMIC DNA]</scope>
    <source>
        <strain evidence="2 3">DSM 28057</strain>
    </source>
</reference>
<evidence type="ECO:0000313" key="2">
    <source>
        <dbReference type="EMBL" id="PSL04485.1"/>
    </source>
</evidence>
<protein>
    <submittedName>
        <fullName evidence="2">6-bladed beta-propeller protein</fullName>
    </submittedName>
</protein>